<evidence type="ECO:0000313" key="1">
    <source>
        <dbReference type="EMBL" id="UVI33069.1"/>
    </source>
</evidence>
<gene>
    <name evidence="1" type="ORF">L1F29_15045</name>
</gene>
<dbReference type="GO" id="GO:0051213">
    <property type="term" value="F:dioxygenase activity"/>
    <property type="evidence" value="ECO:0007669"/>
    <property type="project" value="UniProtKB-KW"/>
</dbReference>
<dbReference type="EMBL" id="CP091430">
    <property type="protein sequence ID" value="UVI33069.1"/>
    <property type="molecule type" value="Genomic_DNA"/>
</dbReference>
<dbReference type="PANTHER" id="PTHR20883">
    <property type="entry name" value="PHYTANOYL-COA DIOXYGENASE DOMAIN CONTAINING 1"/>
    <property type="match status" value="1"/>
</dbReference>
<dbReference type="Gene3D" id="2.60.120.620">
    <property type="entry name" value="q2cbj1_9rhob like domain"/>
    <property type="match status" value="1"/>
</dbReference>
<name>A0ABY5SGE9_9BACL</name>
<keyword evidence="2" id="KW-1185">Reference proteome</keyword>
<dbReference type="SUPFAM" id="SSF51197">
    <property type="entry name" value="Clavaminate synthase-like"/>
    <property type="match status" value="1"/>
</dbReference>
<reference evidence="1" key="1">
    <citation type="submission" date="2022-01" db="EMBL/GenBank/DDBJ databases">
        <title>Paenibacillus spongiae sp. nov., isolated from marine sponge.</title>
        <authorList>
            <person name="Li Z."/>
            <person name="Zhang M."/>
        </authorList>
    </citation>
    <scope>NUCLEOTIDE SEQUENCE</scope>
    <source>
        <strain evidence="1">PHS-Z3</strain>
    </source>
</reference>
<protein>
    <submittedName>
        <fullName evidence="1">Phytanoyl-CoA dioxygenase family protein</fullName>
    </submittedName>
</protein>
<proteinExistence type="predicted"/>
<sequence length="268" mass="30685">MTFYRLTEQQKNDYKQNGYLLGLPAVFSNEEVEKLREELRELEKLLVPGEQIIHIRDWHMKSKWIYDICTHPPILDYVEGILGPEFFMWGTQFFGKAPHSKDTVAWHQDAYYWPLKPHNTVTVWLAFTDVDEANGAMQVIPGTHRAGLIKHRRIATDSILTLELEEGAFDASQAKSLCLQAGQLSLHDDNIVHGSPANVSDRWRIGMTIRYSGINVRHTGGDDKLNIYMMRGEDAPGLNRQGQVPVERYARLATDFHKGDEVVKPKTK</sequence>
<accession>A0ABY5SGE9</accession>
<evidence type="ECO:0000313" key="2">
    <source>
        <dbReference type="Proteomes" id="UP001057877"/>
    </source>
</evidence>
<dbReference type="RefSeq" id="WP_258389122.1">
    <property type="nucleotide sequence ID" value="NZ_CP091430.1"/>
</dbReference>
<dbReference type="InterPro" id="IPR008775">
    <property type="entry name" value="Phytyl_CoA_dOase-like"/>
</dbReference>
<organism evidence="1 2">
    <name type="scientific">Paenibacillus spongiae</name>
    <dbReference type="NCBI Taxonomy" id="2909671"/>
    <lineage>
        <taxon>Bacteria</taxon>
        <taxon>Bacillati</taxon>
        <taxon>Bacillota</taxon>
        <taxon>Bacilli</taxon>
        <taxon>Bacillales</taxon>
        <taxon>Paenibacillaceae</taxon>
        <taxon>Paenibacillus</taxon>
    </lineage>
</organism>
<keyword evidence="1" id="KW-0560">Oxidoreductase</keyword>
<dbReference type="Pfam" id="PF05721">
    <property type="entry name" value="PhyH"/>
    <property type="match status" value="1"/>
</dbReference>
<dbReference type="PANTHER" id="PTHR20883:SF48">
    <property type="entry name" value="ECTOINE DIOXYGENASE"/>
    <property type="match status" value="1"/>
</dbReference>
<keyword evidence="1" id="KW-0223">Dioxygenase</keyword>
<dbReference type="Proteomes" id="UP001057877">
    <property type="component" value="Chromosome"/>
</dbReference>